<dbReference type="PANTHER" id="PTHR12131:SF1">
    <property type="entry name" value="ATP-DEPENDENT RNA HELICASE SUPV3L1, MITOCHONDRIAL-RELATED"/>
    <property type="match status" value="1"/>
</dbReference>
<dbReference type="Pfam" id="PF08148">
    <property type="entry name" value="DSHCT"/>
    <property type="match status" value="1"/>
</dbReference>
<keyword evidence="1" id="KW-0547">Nucleotide-binding</keyword>
<proteinExistence type="predicted"/>
<feature type="region of interest" description="Disordered" evidence="5">
    <location>
        <begin position="65"/>
        <end position="84"/>
    </location>
</feature>
<dbReference type="InterPro" id="IPR014001">
    <property type="entry name" value="Helicase_ATP-bd"/>
</dbReference>
<dbReference type="FunFam" id="3.40.50.300:FF:000190">
    <property type="entry name" value="ATP-dependent RNA helicase"/>
    <property type="match status" value="1"/>
</dbReference>
<gene>
    <name evidence="8" type="ORF">FNV43_RR26082</name>
</gene>
<comment type="caution">
    <text evidence="8">The sequence shown here is derived from an EMBL/GenBank/DDBJ whole genome shotgun (WGS) entry which is preliminary data.</text>
</comment>
<protein>
    <recommendedName>
        <fullName evidence="10">DEAD/DEAH box helicase</fullName>
    </recommendedName>
</protein>
<dbReference type="InterPro" id="IPR050699">
    <property type="entry name" value="RNA-DNA_Helicase"/>
</dbReference>
<dbReference type="OrthoDB" id="64767at2759"/>
<feature type="domain" description="Helicase ATP-binding" evidence="6">
    <location>
        <begin position="168"/>
        <end position="332"/>
    </location>
</feature>
<feature type="domain" description="Helicase C-terminal" evidence="7">
    <location>
        <begin position="424"/>
        <end position="623"/>
    </location>
</feature>
<dbReference type="PROSITE" id="PS51192">
    <property type="entry name" value="HELICASE_ATP_BIND_1"/>
    <property type="match status" value="1"/>
</dbReference>
<keyword evidence="9" id="KW-1185">Reference proteome</keyword>
<accession>A0A8K0GNF9</accession>
<evidence type="ECO:0000313" key="9">
    <source>
        <dbReference type="Proteomes" id="UP000796880"/>
    </source>
</evidence>
<dbReference type="Pfam" id="PF25446">
    <property type="entry name" value="SH3_ISE2"/>
    <property type="match status" value="1"/>
</dbReference>
<feature type="compositionally biased region" description="Acidic residues" evidence="5">
    <location>
        <begin position="96"/>
        <end position="119"/>
    </location>
</feature>
<dbReference type="SUPFAM" id="SSF52540">
    <property type="entry name" value="P-loop containing nucleoside triphosphate hydrolases"/>
    <property type="match status" value="1"/>
</dbReference>
<keyword evidence="2" id="KW-0378">Hydrolase</keyword>
<dbReference type="InterPro" id="IPR057416">
    <property type="entry name" value="SH3_ISE2"/>
</dbReference>
<evidence type="ECO:0000259" key="6">
    <source>
        <dbReference type="PROSITE" id="PS51192"/>
    </source>
</evidence>
<dbReference type="InterPro" id="IPR011545">
    <property type="entry name" value="DEAD/DEAH_box_helicase_dom"/>
</dbReference>
<feature type="region of interest" description="Disordered" evidence="5">
    <location>
        <begin position="96"/>
        <end position="127"/>
    </location>
</feature>
<dbReference type="Pfam" id="PF00270">
    <property type="entry name" value="DEAD"/>
    <property type="match status" value="1"/>
</dbReference>
<dbReference type="SMART" id="SM00487">
    <property type="entry name" value="DEXDc"/>
    <property type="match status" value="1"/>
</dbReference>
<name>A0A8K0GNF9_9ROSA</name>
<dbReference type="PROSITE" id="PS51194">
    <property type="entry name" value="HELICASE_CTER"/>
    <property type="match status" value="1"/>
</dbReference>
<dbReference type="SMART" id="SM01142">
    <property type="entry name" value="DSHCT"/>
    <property type="match status" value="1"/>
</dbReference>
<dbReference type="CDD" id="cd18795">
    <property type="entry name" value="SF2_C_Ski2"/>
    <property type="match status" value="1"/>
</dbReference>
<dbReference type="PANTHER" id="PTHR12131">
    <property type="entry name" value="ATP-DEPENDENT RNA AND DNA HELICASE"/>
    <property type="match status" value="1"/>
</dbReference>
<evidence type="ECO:0000259" key="7">
    <source>
        <dbReference type="PROSITE" id="PS51194"/>
    </source>
</evidence>
<dbReference type="GO" id="GO:0055087">
    <property type="term" value="C:Ski complex"/>
    <property type="evidence" value="ECO:0007669"/>
    <property type="project" value="TreeGrafter"/>
</dbReference>
<evidence type="ECO:0000256" key="2">
    <source>
        <dbReference type="ARBA" id="ARBA00022801"/>
    </source>
</evidence>
<dbReference type="InterPro" id="IPR001650">
    <property type="entry name" value="Helicase_C-like"/>
</dbReference>
<dbReference type="FunFam" id="1.10.3380.30:FF:000007">
    <property type="entry name" value="DExH-box ATP-dependent RNA helicase DExH15 chloroplastic"/>
    <property type="match status" value="1"/>
</dbReference>
<dbReference type="GO" id="GO:0004386">
    <property type="term" value="F:helicase activity"/>
    <property type="evidence" value="ECO:0007669"/>
    <property type="project" value="UniProtKB-KW"/>
</dbReference>
<keyword evidence="3" id="KW-0347">Helicase</keyword>
<evidence type="ECO:0000256" key="1">
    <source>
        <dbReference type="ARBA" id="ARBA00022741"/>
    </source>
</evidence>
<dbReference type="SMART" id="SM00490">
    <property type="entry name" value="HELICc"/>
    <property type="match status" value="1"/>
</dbReference>
<dbReference type="GO" id="GO:0003676">
    <property type="term" value="F:nucleic acid binding"/>
    <property type="evidence" value="ECO:0007669"/>
    <property type="project" value="InterPro"/>
</dbReference>
<evidence type="ECO:0008006" key="10">
    <source>
        <dbReference type="Google" id="ProtNLM"/>
    </source>
</evidence>
<evidence type="ECO:0000256" key="4">
    <source>
        <dbReference type="ARBA" id="ARBA00022840"/>
    </source>
</evidence>
<evidence type="ECO:0000256" key="3">
    <source>
        <dbReference type="ARBA" id="ARBA00022806"/>
    </source>
</evidence>
<sequence>MNSLSIGSHIFTRLSSNSSAFKRSPYPQSYTVTENLGFCIPKSFRTSFPNSLRFRVLFKPPASDFPVESQLSDADEDYDYDDEDDDVAADEYDDISGDLSDEVDQSDDETEISVDDDADASARPEESKWQRVEKLCNEVRQFGDEVIDVNELASIYDFRLDKFQRLAIQAFLRGSSVVVSAPTSSGKTLIAEAAAVATVARGRRLFYTTPLKALSNQKFREFRQTFGDSNVGLLTGDSAVNKDAPVLIMTTEILRNMLYQSVGMVSSGDGLFHVDVIVLDEVHYLSDISRGTVWEEIVIYCPKQVQLISLSATVANPDELAGWIGQIHGKTELVTSSRRPVPLTWHFSTKTSLSPLLHKSETRMNRKLSLNYLQIHASGVKSYKDDGRRRKSRKRVNGMSYDDVADMSGQSLSKNDINTRRRSQVPQIIDTLWQLKARDMLPAIWFIFSRKGCDAAVQYLEDCKLLDECEMSEVELALKRFRILYPDAVRETAVKGLRQGAAAHHAGCLPLWKSFVEELFQRGLVKVVFATETLAAGINMPARTAVIASLSKRSDSGRVQLSSNELLQMAGRAGRRGTDERGHVVLVQTPYEGAEEGCKFKASYGMVLNLLAGAKVTSRSNISEDMKASQIGRTLEEARKLVEQSFGNYVSSNVMLAAREELTKIKKEIDMLTSEISDEAIDKKSRKLLSEYKDSEGVQHSVPAVYLGKVDSFNGSKLKNIISADESFALDVVKAENDAETKVDFEPSYYVALGSDNSWYLSTEKWVKTVYKTGFPNVALSQGDVLPREIMRMLLDKEEMKWDKLADSELGGLWCMEGSLETWSWSLNVPVLNSLSETEELLHTSEAYHNAVESYKDQRNKVTRLKKKISRSEGFKEYKRIIDMAKFTAEKIKRLKARSRRLINRIEQIEPSGWKDFLQISNVIHETRALDINTHVIFPLGETAAAIRGENELWLAMVLRNKVLLDLKPAQLAAVCASLVSEGIKVRPWKDNSYIYEPSRTVINVVNFLNGHRSSLVELQEKHGVYISCYLDSQFSGMVEAWASGLTWREMMMDCAMDEGDLARLLRRTIDILAQVPKLPDVDPILQRNAKAASDIMDRPPISELAG</sequence>
<dbReference type="Gene3D" id="3.40.50.300">
    <property type="entry name" value="P-loop containing nucleotide triphosphate hydrolases"/>
    <property type="match status" value="2"/>
</dbReference>
<evidence type="ECO:0000256" key="5">
    <source>
        <dbReference type="SAM" id="MobiDB-lite"/>
    </source>
</evidence>
<dbReference type="InterPro" id="IPR027417">
    <property type="entry name" value="P-loop_NTPase"/>
</dbReference>
<dbReference type="GO" id="GO:0016787">
    <property type="term" value="F:hydrolase activity"/>
    <property type="evidence" value="ECO:0007669"/>
    <property type="project" value="UniProtKB-KW"/>
</dbReference>
<dbReference type="AlphaFoldDB" id="A0A8K0GNF9"/>
<organism evidence="8 9">
    <name type="scientific">Rhamnella rubrinervis</name>
    <dbReference type="NCBI Taxonomy" id="2594499"/>
    <lineage>
        <taxon>Eukaryota</taxon>
        <taxon>Viridiplantae</taxon>
        <taxon>Streptophyta</taxon>
        <taxon>Embryophyta</taxon>
        <taxon>Tracheophyta</taxon>
        <taxon>Spermatophyta</taxon>
        <taxon>Magnoliopsida</taxon>
        <taxon>eudicotyledons</taxon>
        <taxon>Gunneridae</taxon>
        <taxon>Pentapetalae</taxon>
        <taxon>rosids</taxon>
        <taxon>fabids</taxon>
        <taxon>Rosales</taxon>
        <taxon>Rhamnaceae</taxon>
        <taxon>rhamnoid group</taxon>
        <taxon>Rhamneae</taxon>
        <taxon>Rhamnella</taxon>
    </lineage>
</organism>
<dbReference type="GO" id="GO:0005524">
    <property type="term" value="F:ATP binding"/>
    <property type="evidence" value="ECO:0007669"/>
    <property type="project" value="UniProtKB-KW"/>
</dbReference>
<keyword evidence="4" id="KW-0067">ATP-binding</keyword>
<reference evidence="8" key="1">
    <citation type="submission" date="2020-03" db="EMBL/GenBank/DDBJ databases">
        <title>A high-quality chromosome-level genome assembly of a woody plant with both climbing and erect habits, Rhamnella rubrinervis.</title>
        <authorList>
            <person name="Lu Z."/>
            <person name="Yang Y."/>
            <person name="Zhu X."/>
            <person name="Sun Y."/>
        </authorList>
    </citation>
    <scope>NUCLEOTIDE SEQUENCE</scope>
    <source>
        <strain evidence="8">BYM</strain>
        <tissue evidence="8">Leaf</tissue>
    </source>
</reference>
<dbReference type="Proteomes" id="UP000796880">
    <property type="component" value="Unassembled WGS sequence"/>
</dbReference>
<dbReference type="Gene3D" id="1.10.3380.30">
    <property type="match status" value="1"/>
</dbReference>
<dbReference type="EMBL" id="VOIH02000012">
    <property type="protein sequence ID" value="KAF3431351.1"/>
    <property type="molecule type" value="Genomic_DNA"/>
</dbReference>
<dbReference type="GO" id="GO:0070478">
    <property type="term" value="P:nuclear-transcribed mRNA catabolic process, 3'-5' exonucleolytic nonsense-mediated decay"/>
    <property type="evidence" value="ECO:0007669"/>
    <property type="project" value="TreeGrafter"/>
</dbReference>
<feature type="compositionally biased region" description="Acidic residues" evidence="5">
    <location>
        <begin position="73"/>
        <end position="84"/>
    </location>
</feature>
<dbReference type="InterPro" id="IPR012961">
    <property type="entry name" value="Ski2/MTR4_C"/>
</dbReference>
<evidence type="ECO:0000313" key="8">
    <source>
        <dbReference type="EMBL" id="KAF3431351.1"/>
    </source>
</evidence>